<reference evidence="4" key="1">
    <citation type="submission" date="2016-10" db="EMBL/GenBank/DDBJ databases">
        <authorList>
            <person name="Varghese N."/>
            <person name="Submissions S."/>
        </authorList>
    </citation>
    <scope>NUCLEOTIDE SEQUENCE [LARGE SCALE GENOMIC DNA]</scope>
    <source>
        <strain evidence="4">SLH 33</strain>
    </source>
</reference>
<feature type="domain" description="OB" evidence="2">
    <location>
        <begin position="48"/>
        <end position="122"/>
    </location>
</feature>
<dbReference type="RefSeq" id="WP_091689587.1">
    <property type="nucleotide sequence ID" value="NZ_CAAGSJ010000001.1"/>
</dbReference>
<dbReference type="Proteomes" id="UP000243338">
    <property type="component" value="Unassembled WGS sequence"/>
</dbReference>
<dbReference type="STRING" id="1353158.SAMN04488587_1076"/>
<evidence type="ECO:0000313" key="3">
    <source>
        <dbReference type="EMBL" id="SES80206.1"/>
    </source>
</evidence>
<name>A0A1H9ZFW8_9EURY</name>
<feature type="transmembrane region" description="Helical" evidence="1">
    <location>
        <begin position="7"/>
        <end position="26"/>
    </location>
</feature>
<dbReference type="OrthoDB" id="92368at2157"/>
<dbReference type="SUPFAM" id="SSF50249">
    <property type="entry name" value="Nucleic acid-binding proteins"/>
    <property type="match status" value="1"/>
</dbReference>
<protein>
    <submittedName>
        <fullName evidence="3">OB-fold nucleic acid binding domain-containing protein</fullName>
    </submittedName>
</protein>
<dbReference type="GO" id="GO:0003676">
    <property type="term" value="F:nucleic acid binding"/>
    <property type="evidence" value="ECO:0007669"/>
    <property type="project" value="InterPro"/>
</dbReference>
<dbReference type="Pfam" id="PF01336">
    <property type="entry name" value="tRNA_anti-codon"/>
    <property type="match status" value="1"/>
</dbReference>
<dbReference type="InterPro" id="IPR004365">
    <property type="entry name" value="NA-bd_OB_tRNA"/>
</dbReference>
<keyword evidence="1" id="KW-0812">Transmembrane</keyword>
<evidence type="ECO:0000259" key="2">
    <source>
        <dbReference type="Pfam" id="PF01336"/>
    </source>
</evidence>
<accession>A0A1H9ZFW8</accession>
<keyword evidence="4" id="KW-1185">Reference proteome</keyword>
<dbReference type="Gene3D" id="2.40.50.140">
    <property type="entry name" value="Nucleic acid-binding proteins"/>
    <property type="match status" value="1"/>
</dbReference>
<proteinExistence type="predicted"/>
<keyword evidence="1" id="KW-0472">Membrane</keyword>
<dbReference type="EMBL" id="FOHQ01000002">
    <property type="protein sequence ID" value="SES80206.1"/>
    <property type="molecule type" value="Genomic_DNA"/>
</dbReference>
<organism evidence="3 4">
    <name type="scientific">Methanococcoides vulcani</name>
    <dbReference type="NCBI Taxonomy" id="1353158"/>
    <lineage>
        <taxon>Archaea</taxon>
        <taxon>Methanobacteriati</taxon>
        <taxon>Methanobacteriota</taxon>
        <taxon>Stenosarchaea group</taxon>
        <taxon>Methanomicrobia</taxon>
        <taxon>Methanosarcinales</taxon>
        <taxon>Methanosarcinaceae</taxon>
        <taxon>Methanococcoides</taxon>
    </lineage>
</organism>
<dbReference type="AlphaFoldDB" id="A0A1H9ZFW8"/>
<dbReference type="InterPro" id="IPR012340">
    <property type="entry name" value="NA-bd_OB-fold"/>
</dbReference>
<evidence type="ECO:0000256" key="1">
    <source>
        <dbReference type="SAM" id="Phobius"/>
    </source>
</evidence>
<evidence type="ECO:0000313" key="4">
    <source>
        <dbReference type="Proteomes" id="UP000243338"/>
    </source>
</evidence>
<gene>
    <name evidence="3" type="ORF">SAMN04488587_1076</name>
</gene>
<keyword evidence="1" id="KW-1133">Transmembrane helix</keyword>
<sequence length="128" mass="14326">MEKEEKIVVVLLVMAILSLAVAYFTYLPGELTGDIRPLTDSSGLGEKVFVEGTVLSKRITYTGDHLILEVDHSTQPITVFIPNNRGAEEINERISTNDQVRVTGILDEYEGELEIIVQKAKDVKFFRS</sequence>